<dbReference type="Pfam" id="PF17921">
    <property type="entry name" value="Integrase_H2C2"/>
    <property type="match status" value="1"/>
</dbReference>
<dbReference type="InterPro" id="IPR001584">
    <property type="entry name" value="Integrase_cat-core"/>
</dbReference>
<keyword evidence="11" id="KW-1185">Reference proteome</keyword>
<keyword evidence="4" id="KW-0540">Nuclease</keyword>
<evidence type="ECO:0000256" key="7">
    <source>
        <dbReference type="ARBA" id="ARBA00022918"/>
    </source>
</evidence>
<dbReference type="InterPro" id="IPR041588">
    <property type="entry name" value="Integrase_H2C2"/>
</dbReference>
<proteinExistence type="predicted"/>
<evidence type="ECO:0000256" key="1">
    <source>
        <dbReference type="ARBA" id="ARBA00012493"/>
    </source>
</evidence>
<evidence type="ECO:0000256" key="3">
    <source>
        <dbReference type="ARBA" id="ARBA00022695"/>
    </source>
</evidence>
<protein>
    <recommendedName>
        <fullName evidence="1">RNA-directed DNA polymerase</fullName>
        <ecNumber evidence="1">2.7.7.49</ecNumber>
    </recommendedName>
</protein>
<dbReference type="InterPro" id="IPR036397">
    <property type="entry name" value="RNaseH_sf"/>
</dbReference>
<evidence type="ECO:0000313" key="11">
    <source>
        <dbReference type="Proteomes" id="UP000695022"/>
    </source>
</evidence>
<feature type="domain" description="Integrase catalytic" evidence="10">
    <location>
        <begin position="1084"/>
        <end position="1246"/>
    </location>
</feature>
<dbReference type="Gene3D" id="3.10.10.10">
    <property type="entry name" value="HIV Type 1 Reverse Transcriptase, subunit A, domain 1"/>
    <property type="match status" value="1"/>
</dbReference>
<dbReference type="InterPro" id="IPR043128">
    <property type="entry name" value="Rev_trsase/Diguanyl_cyclase"/>
</dbReference>
<organism evidence="11 12">
    <name type="scientific">Priapulus caudatus</name>
    <name type="common">Priapulid worm</name>
    <dbReference type="NCBI Taxonomy" id="37621"/>
    <lineage>
        <taxon>Eukaryota</taxon>
        <taxon>Metazoa</taxon>
        <taxon>Ecdysozoa</taxon>
        <taxon>Scalidophora</taxon>
        <taxon>Priapulida</taxon>
        <taxon>Priapulimorpha</taxon>
        <taxon>Priapulimorphida</taxon>
        <taxon>Priapulidae</taxon>
        <taxon>Priapulus</taxon>
    </lineage>
</organism>
<dbReference type="RefSeq" id="XP_014671069.1">
    <property type="nucleotide sequence ID" value="XM_014815583.1"/>
</dbReference>
<evidence type="ECO:0000313" key="12">
    <source>
        <dbReference type="RefSeq" id="XP_014671069.1"/>
    </source>
</evidence>
<evidence type="ECO:0000256" key="5">
    <source>
        <dbReference type="ARBA" id="ARBA00022759"/>
    </source>
</evidence>
<feature type="domain" description="Reverse transcriptase" evidence="9">
    <location>
        <begin position="547"/>
        <end position="724"/>
    </location>
</feature>
<dbReference type="Pfam" id="PF00665">
    <property type="entry name" value="rve"/>
    <property type="match status" value="1"/>
</dbReference>
<evidence type="ECO:0000256" key="8">
    <source>
        <dbReference type="SAM" id="MobiDB-lite"/>
    </source>
</evidence>
<dbReference type="InterPro" id="IPR050951">
    <property type="entry name" value="Retrovirus_Pol_polyprotein"/>
</dbReference>
<evidence type="ECO:0000256" key="2">
    <source>
        <dbReference type="ARBA" id="ARBA00022679"/>
    </source>
</evidence>
<dbReference type="Gene3D" id="1.10.340.70">
    <property type="match status" value="1"/>
</dbReference>
<keyword evidence="3" id="KW-0548">Nucleotidyltransferase</keyword>
<evidence type="ECO:0000259" key="10">
    <source>
        <dbReference type="PROSITE" id="PS50994"/>
    </source>
</evidence>
<evidence type="ECO:0000259" key="9">
    <source>
        <dbReference type="PROSITE" id="PS50878"/>
    </source>
</evidence>
<dbReference type="CDD" id="cd01647">
    <property type="entry name" value="RT_LTR"/>
    <property type="match status" value="1"/>
</dbReference>
<dbReference type="PANTHER" id="PTHR37984:SF7">
    <property type="entry name" value="INTEGRASE CATALYTIC DOMAIN-CONTAINING PROTEIN"/>
    <property type="match status" value="1"/>
</dbReference>
<sequence length="1382" mass="156695">MASGSLPTPRMDWSSPDRSQALNEFRQVANMWFTIKRIASADQHTYIILWSGKEGLRMFNTWNLTEDELNSPVNIWDAFSQQLVPRDNFRIHRLEFQRFKQGVSESIDDFVLRCRTKAAQCNFTTEDIIEERIIEVLIAGVSHPEVQKTLLSKDAKLTLKGAITEARAHEASIVHMSQLQGLDSASVHAMRMEKPCGNCGGHHQPRKCPAFNAVCHKCQMTGHWGKCCRSSASTHPTYRGKGGRGRERYQGGRGQFSYHGDRGRGQFSYHGDRGRGQFSYHGDRDRGQVSYRGYGGRDQNPNPLSSQKNVHPIDCQQQDSLTTDMEAMSLDAIFIGDVRTDGTPQADQRDEIFANLSITLRNKPGNHTLKVKVDTGAQGNVLPLRTFRRAFPELLDTKGYPRDGTVQQEPTKLYAYNGAAMHQYGCVKVRCQYKDGKWLSTRFYVVDTPGPVILGLQSAVKMRLVEINCEIRKDTTGPIGHTPTLEIRSKSDLQNQYPDQFRGIGQFPGEYDIALELDVVPVVHPARKFPIHLKEELREELDRMESMEVIEKVSKPTDWVSSLAISRKSNGKLRVCLDPKDLNKACKRTYHKAPTLEETTHKLHGARVFSKLDARHGYWSIQLTDRASDLTTFNSPFGRYRFRRLPFGLKVAQDIFQEKMDLILSSCPGTLNIADDIIVYGHDGEEHDKNLHVLMTTATKFGLVFNLDKCDIKVDEVAFFGCIYGKEGVRPDPKKVEDIHSLPPPSCVRDLQRFLGMIQYMSPFIPNLATHTDALRSLTKKDNEWQWTASHQQSFDVVKSLITSMCTLTYFDPTKQSTVQVDASSRGLGAVLLQDDRPVAFASKALTETEQRYANIEREMLAVVFGCTRFHTYLYGSTFIVESDHKPLESIHKKNLANAPPRLQRMLLRLQPYDFQLVYKPGSQIGLADGLSRINPQKQPTIELNSTIHTINVAPNRLVELQRRTDESKELKALKELTVNGWPDEASLVPKELRKHWSAKDSFSVEDGVLLKGCRIIIPEGMQQEVLKKLHEGHQGVTKTQLRAKSCVYWDGISKDIEHMVGSCTSCREHQRAQQREPLLQHDLPSRPWETVGTDLFHLYGDEYLIITDYHSKFPFIRKVRGRCTSGSVVQITKDIFSEQGIPLKVISDNGPQFASQEYKAFAQEWGFQHVTSSPHYPQSNGLAERAIQTVKRTLTKVKESNGDLHLALLSLRTTPVDTDLPSPAELLQGRKMRNTLPDKLSSLSAAQTDTYEKLIARQNKQKENYDCRGVKELPPLRTGEKVLTYEHNTGVWSPATVVEACREQRSYLIQTPNGGIRRRNRRDVRTLGCPPQHVNSEGDHRLPKAPPLPPDRAQDRQKTRGDACYTRSGRRIVKPNRLIEQ</sequence>
<dbReference type="CDD" id="cd05481">
    <property type="entry name" value="retropepsin_like_LTR_1"/>
    <property type="match status" value="1"/>
</dbReference>
<keyword evidence="5" id="KW-0255">Endonuclease</keyword>
<keyword evidence="7" id="KW-0695">RNA-directed DNA polymerase</keyword>
<dbReference type="InterPro" id="IPR012337">
    <property type="entry name" value="RNaseH-like_sf"/>
</dbReference>
<feature type="region of interest" description="Disordered" evidence="8">
    <location>
        <begin position="233"/>
        <end position="310"/>
    </location>
</feature>
<dbReference type="EC" id="2.7.7.49" evidence="1"/>
<dbReference type="InterPro" id="IPR043502">
    <property type="entry name" value="DNA/RNA_pol_sf"/>
</dbReference>
<keyword evidence="2" id="KW-0808">Transferase</keyword>
<dbReference type="GeneID" id="106811864"/>
<feature type="region of interest" description="Disordered" evidence="8">
    <location>
        <begin position="1313"/>
        <end position="1382"/>
    </location>
</feature>
<feature type="compositionally biased region" description="Basic and acidic residues" evidence="8">
    <location>
        <begin position="1353"/>
        <end position="1362"/>
    </location>
</feature>
<dbReference type="Pfam" id="PF17917">
    <property type="entry name" value="RT_RNaseH"/>
    <property type="match status" value="1"/>
</dbReference>
<keyword evidence="6" id="KW-0378">Hydrolase</keyword>
<accession>A0ABM1EFU8</accession>
<dbReference type="InterPro" id="IPR000477">
    <property type="entry name" value="RT_dom"/>
</dbReference>
<evidence type="ECO:0000256" key="6">
    <source>
        <dbReference type="ARBA" id="ARBA00022801"/>
    </source>
</evidence>
<feature type="compositionally biased region" description="Basic and acidic residues" evidence="8">
    <location>
        <begin position="259"/>
        <end position="287"/>
    </location>
</feature>
<dbReference type="CDD" id="cd09274">
    <property type="entry name" value="RNase_HI_RT_Ty3"/>
    <property type="match status" value="1"/>
</dbReference>
<dbReference type="SUPFAM" id="SSF56672">
    <property type="entry name" value="DNA/RNA polymerases"/>
    <property type="match status" value="1"/>
</dbReference>
<dbReference type="PANTHER" id="PTHR37984">
    <property type="entry name" value="PROTEIN CBG26694"/>
    <property type="match status" value="1"/>
</dbReference>
<dbReference type="Gene3D" id="3.30.70.270">
    <property type="match status" value="2"/>
</dbReference>
<name>A0ABM1EFU8_PRICU</name>
<dbReference type="InterPro" id="IPR041373">
    <property type="entry name" value="RT_RNaseH"/>
</dbReference>
<reference evidence="12" key="1">
    <citation type="submission" date="2025-08" db="UniProtKB">
        <authorList>
            <consortium name="RefSeq"/>
        </authorList>
    </citation>
    <scope>IDENTIFICATION</scope>
</reference>
<dbReference type="Pfam" id="PF00078">
    <property type="entry name" value="RVT_1"/>
    <property type="match status" value="1"/>
</dbReference>
<dbReference type="Proteomes" id="UP000695022">
    <property type="component" value="Unplaced"/>
</dbReference>
<feature type="compositionally biased region" description="Polar residues" evidence="8">
    <location>
        <begin position="299"/>
        <end position="310"/>
    </location>
</feature>
<gene>
    <name evidence="12" type="primary">LOC106811864</name>
</gene>
<evidence type="ECO:0000256" key="4">
    <source>
        <dbReference type="ARBA" id="ARBA00022722"/>
    </source>
</evidence>
<dbReference type="SUPFAM" id="SSF53098">
    <property type="entry name" value="Ribonuclease H-like"/>
    <property type="match status" value="1"/>
</dbReference>
<dbReference type="PROSITE" id="PS50878">
    <property type="entry name" value="RT_POL"/>
    <property type="match status" value="1"/>
</dbReference>
<dbReference type="PROSITE" id="PS50994">
    <property type="entry name" value="INTEGRASE"/>
    <property type="match status" value="1"/>
</dbReference>
<dbReference type="Gene3D" id="3.30.420.10">
    <property type="entry name" value="Ribonuclease H-like superfamily/Ribonuclease H"/>
    <property type="match status" value="1"/>
</dbReference>